<dbReference type="SUPFAM" id="SSF51735">
    <property type="entry name" value="NAD(P)-binding Rossmann-fold domains"/>
    <property type="match status" value="1"/>
</dbReference>
<keyword evidence="1" id="KW-0596">Phosphopantetheine</keyword>
<organism evidence="4 5">
    <name type="scientific">Rhodofomes roseus</name>
    <dbReference type="NCBI Taxonomy" id="34475"/>
    <lineage>
        <taxon>Eukaryota</taxon>
        <taxon>Fungi</taxon>
        <taxon>Dikarya</taxon>
        <taxon>Basidiomycota</taxon>
        <taxon>Agaricomycotina</taxon>
        <taxon>Agaricomycetes</taxon>
        <taxon>Polyporales</taxon>
        <taxon>Rhodofomes</taxon>
    </lineage>
</organism>
<dbReference type="PANTHER" id="PTHR43439:SF2">
    <property type="entry name" value="ENZYME, PUTATIVE (JCVI)-RELATED"/>
    <property type="match status" value="1"/>
</dbReference>
<accession>A0A4Y9Z2B5</accession>
<dbReference type="GO" id="GO:0031177">
    <property type="term" value="F:phosphopantetheine binding"/>
    <property type="evidence" value="ECO:0007669"/>
    <property type="project" value="InterPro"/>
</dbReference>
<comment type="caution">
    <text evidence="4">The sequence shown here is derived from an EMBL/GenBank/DDBJ whole genome shotgun (WGS) entry which is preliminary data.</text>
</comment>
<dbReference type="InterPro" id="IPR020806">
    <property type="entry name" value="PKS_PP-bd"/>
</dbReference>
<feature type="domain" description="Polyketide synthase-like phosphopantetheine-binding" evidence="3">
    <location>
        <begin position="652"/>
        <end position="727"/>
    </location>
</feature>
<evidence type="ECO:0000256" key="1">
    <source>
        <dbReference type="ARBA" id="ARBA00022450"/>
    </source>
</evidence>
<dbReference type="PANTHER" id="PTHR43439">
    <property type="entry name" value="PHENYLACETATE-COENZYME A LIGASE"/>
    <property type="match status" value="1"/>
</dbReference>
<dbReference type="InterPro" id="IPR013120">
    <property type="entry name" value="FAR_NAD-bd"/>
</dbReference>
<dbReference type="InterPro" id="IPR036736">
    <property type="entry name" value="ACP-like_sf"/>
</dbReference>
<dbReference type="Gene3D" id="3.40.50.12780">
    <property type="entry name" value="N-terminal domain of ligase-like"/>
    <property type="match status" value="1"/>
</dbReference>
<dbReference type="Pfam" id="PF23562">
    <property type="entry name" value="AMP-binding_C_3"/>
    <property type="match status" value="1"/>
</dbReference>
<dbReference type="EMBL" id="SEKV01000039">
    <property type="protein sequence ID" value="TFY68023.1"/>
    <property type="molecule type" value="Genomic_DNA"/>
</dbReference>
<evidence type="ECO:0000259" key="3">
    <source>
        <dbReference type="SMART" id="SM00823"/>
    </source>
</evidence>
<name>A0A4Y9Z2B5_9APHY</name>
<evidence type="ECO:0000313" key="5">
    <source>
        <dbReference type="Proteomes" id="UP000298390"/>
    </source>
</evidence>
<dbReference type="InterPro" id="IPR000873">
    <property type="entry name" value="AMP-dep_synth/lig_dom"/>
</dbReference>
<protein>
    <recommendedName>
        <fullName evidence="3">Polyketide synthase-like phosphopantetheine-binding domain-containing protein</fullName>
    </recommendedName>
</protein>
<dbReference type="Gene3D" id="1.10.1200.10">
    <property type="entry name" value="ACP-like"/>
    <property type="match status" value="1"/>
</dbReference>
<dbReference type="InterPro" id="IPR051414">
    <property type="entry name" value="Adenylate-forming_Reductase"/>
</dbReference>
<dbReference type="Pfam" id="PF07993">
    <property type="entry name" value="NAD_binding_4"/>
    <property type="match status" value="1"/>
</dbReference>
<dbReference type="SUPFAM" id="SSF56801">
    <property type="entry name" value="Acetyl-CoA synthetase-like"/>
    <property type="match status" value="1"/>
</dbReference>
<evidence type="ECO:0000256" key="2">
    <source>
        <dbReference type="ARBA" id="ARBA00022553"/>
    </source>
</evidence>
<evidence type="ECO:0000313" key="4">
    <source>
        <dbReference type="EMBL" id="TFY68023.1"/>
    </source>
</evidence>
<dbReference type="Pfam" id="PF00501">
    <property type="entry name" value="AMP-binding"/>
    <property type="match status" value="1"/>
</dbReference>
<sequence length="1150" mass="126601">MPDLPQAPTATGSCQESHQRAAVIFQSGCKAASAREQYSTTQSNPQPNPVSYLDLDSDLPTHLMAARTTFPAWPQTQALSSATFKPPPLDGSLTLPEIYDWHFEHTPNHRLFVFDKEDGTLRTIYWPEAVTAINVGAKIIRDRMGWKPNMEGYPVVAILSPSDSIPYFTLEMSIMRAGYVVFPLSPRNSPAAIAHLVVKANVKHILVGREKAMTDLASSAFDILKAEHPSTALPDLSPMLSFEELYLPPGEGAVSSADIPYRPHGSDDPAMLLHSSGSTAFPKPIVFTYRRMSQLCLQPYFAGRDLADKVFSMHVMPMFHGMGVCLVGWAASCGLVLSAFRPQTPPPPPSPEAHFRSAHATESDIIFAVPAIIEAWSRIPDHIAWLATRSGVLYGGGPLNRQVGDYLTSQGVSIFILYGSTEGSIMSPILPAEVGYDWDYFKFPPFLRKRMEPFGENTYEFVLVANEFCTPGVINTKVDGVDAYASSDLFTEHPSKPDYWKVYGRSDDQIIHSTGEKTNPGPLESMLNQDPYVQSSVMFGRGHFQAGVIVDPKPQFKFDPADEAALAVFRNNIWPTIERMNAFAPQHSRLFKEMILVSKPSKPFTYTAKGTARRQAIIIDYEPEIERLYQAIEESTQSSIPAPRQWDVVTTTDFVRAVVGKVLVHSVQDTDDLFQHGCDSLQATWIRNSLLRALRDSAQLDTRKVARNFVYEYPTVASLATYLSSLAFGAGDEDSADQSEEGRVKAMRAMVEAYSKDFPTHQPSPLATAVPRGRDVVLLTGTTGSLGCHILAQLIADPGVTQIYALNRPSKNGQSLRDRQKAAAVDRSLDVDIDGSGKVTLLEADLTLPQFGLTDTDYQEMRNLVTHIIHNAWRVDFNLSLASFESNVKGLRRLIDFALSSLHAQPPQLTFTSTIGIFHNVRNGDVQKEDRIEPELAAGIGYTESKWVSEEILRQASGQTALTTVNVRVGQVCGGVDGAWNASEWFPSLVQSVEKLKCFPNDPRIGSSSTSLAPLWQTSASSLVPPSFISCTPRPVPWSAVAETISAELSVDLVPYEEWLAKLEQHDAVSVDERNEVEHLRAFLALRLLPFFKSIPKALGSLALGFSALDVAQAVSASPTLANPMLRQVGEGDVKKWLAYWRKVGLLTAA</sequence>
<dbReference type="Gene3D" id="3.40.50.720">
    <property type="entry name" value="NAD(P)-binding Rossmann-like Domain"/>
    <property type="match status" value="1"/>
</dbReference>
<dbReference type="InterPro" id="IPR036291">
    <property type="entry name" value="NAD(P)-bd_dom_sf"/>
</dbReference>
<dbReference type="SMART" id="SM00823">
    <property type="entry name" value="PKS_PP"/>
    <property type="match status" value="1"/>
</dbReference>
<proteinExistence type="predicted"/>
<gene>
    <name evidence="4" type="ORF">EVJ58_g1260</name>
</gene>
<dbReference type="STRING" id="34475.A0A4Y9Z2B5"/>
<keyword evidence="2" id="KW-0597">Phosphoprotein</keyword>
<dbReference type="SUPFAM" id="SSF47336">
    <property type="entry name" value="ACP-like"/>
    <property type="match status" value="1"/>
</dbReference>
<dbReference type="AlphaFoldDB" id="A0A4Y9Z2B5"/>
<dbReference type="Proteomes" id="UP000298390">
    <property type="component" value="Unassembled WGS sequence"/>
</dbReference>
<reference evidence="4 5" key="1">
    <citation type="submission" date="2019-01" db="EMBL/GenBank/DDBJ databases">
        <title>Genome sequencing of the rare red list fungi Fomitopsis rosea.</title>
        <authorList>
            <person name="Buettner E."/>
            <person name="Kellner H."/>
        </authorList>
    </citation>
    <scope>NUCLEOTIDE SEQUENCE [LARGE SCALE GENOMIC DNA]</scope>
    <source>
        <strain evidence="4 5">DSM 105464</strain>
    </source>
</reference>
<dbReference type="InterPro" id="IPR042099">
    <property type="entry name" value="ANL_N_sf"/>
</dbReference>